<evidence type="ECO:0008006" key="4">
    <source>
        <dbReference type="Google" id="ProtNLM"/>
    </source>
</evidence>
<proteinExistence type="predicted"/>
<evidence type="ECO:0000313" key="2">
    <source>
        <dbReference type="EMBL" id="SFD32696.1"/>
    </source>
</evidence>
<reference evidence="2 3" key="1">
    <citation type="submission" date="2016-10" db="EMBL/GenBank/DDBJ databases">
        <authorList>
            <person name="Varghese N."/>
            <person name="Submissions S."/>
        </authorList>
    </citation>
    <scope>NUCLEOTIDE SEQUENCE [LARGE SCALE GENOMIC DNA]</scope>
    <source>
        <strain evidence="2 3">DSM 5563</strain>
    </source>
</reference>
<dbReference type="SUPFAM" id="SSF103515">
    <property type="entry name" value="Autotransporter"/>
    <property type="match status" value="1"/>
</dbReference>
<dbReference type="Proteomes" id="UP000226420">
    <property type="component" value="Unassembled WGS sequence"/>
</dbReference>
<feature type="region of interest" description="Disordered" evidence="1">
    <location>
        <begin position="738"/>
        <end position="764"/>
    </location>
</feature>
<sequence>MEFFVLLLINNIYGCYKRVLSCLNVSIGLSATILCGHAFATPLFDDGTVEGDVYGGISDITQISDDKMEGTSGFNTSVLNQVNIHSETVGVNQSSIIVDSSNNSIAGNVYGGYAVILGRSGNATAADTDGSGSPRDRSAYAYTHSTVQGDNSTVEANNNVVSIAQTVAVGGSVYGGRGNYIAQSGNAVAGSITGNINYDIDYGSSGGYTAIQAWGDKVRVNGNAVNIAQLVSVSGDVYGGQASYVAQSGKATSGHVGALAPDTNSWSAIFSSSNLLEASNNTINIGPYSVVNGDIYGGQASQFVQSGDAMGGNASTTDSYFPLVSASAITSLRTGETEIKASNNVVEMSSTGGKVYGGKASLVARAGNAGGGNVNVVSTMSSISAEASAGVNADFVTIEANSNVVELSQQASAQGGVYGGYAGLVVAAGKAEGGNATTPVDTTSTPSLYGEANIEASNSTILANNNSVILNGLLKDGSVYGGYAELTAVGGTAISGSTTAVPNAEKLPESSAEIDVSNSKVVANNNTVTLNGTVANGSIYGGYVRFDLTQGTAINADNTAGHNGVNPTNTQVQAINNTVNIGDVAQISGTITSLYGGYLQSTGYFPQNYDVFTGNTLNFSAQPVKVNNLGNFEHYNFTLLPSLANQPEALITANNISLGANLANISDGTTTPSKATVVGIHSGKVLKAGDEFVLMKAMNDFTGKGQGIDSTGVAQQGISLLYDVHTWVDDSNKEVKATILGDPDNGSDENSGALPSKPEDDSAATVNPQLKALPMAYLYSSTLVNRGGDIVAYDTYRTIREQNKGAWGKVPFVIASGNHLRYNVGSNIKANEYLLSSGLSYTTDDGVTTAAFIEGGWGRYDSYTRFDNADNVHADGSSKYYGIGLLARYDLPKGAYLEGSARIGRTQTEFSTKDIVNRATGQFAHYNIKSNYLAGHIAEGYMMSISKRNSLDLSIKYLFSRISSRDVTVAGDPFHFSAINSHRVRLNAEFKHQYSSALMLMSGLGYENEFIGRAKSTTYGVYNIDAPDMEGGTGIGFFGITARPISDQNLSLDVKVNGYTGKREGIGGLFRINYAF</sequence>
<evidence type="ECO:0000256" key="1">
    <source>
        <dbReference type="SAM" id="MobiDB-lite"/>
    </source>
</evidence>
<protein>
    <recommendedName>
        <fullName evidence="4">Autotransporter domain-containing protein</fullName>
    </recommendedName>
</protein>
<dbReference type="InterPro" id="IPR036709">
    <property type="entry name" value="Autotransporte_beta_dom_sf"/>
</dbReference>
<evidence type="ECO:0000313" key="3">
    <source>
        <dbReference type="Proteomes" id="UP000226420"/>
    </source>
</evidence>
<dbReference type="AlphaFoldDB" id="A0AAJ4WD25"/>
<organism evidence="2 3">
    <name type="scientific">Pragia fontium DSM 5563 = ATCC 49100</name>
    <dbReference type="NCBI Taxonomy" id="1122977"/>
    <lineage>
        <taxon>Bacteria</taxon>
        <taxon>Pseudomonadati</taxon>
        <taxon>Pseudomonadota</taxon>
        <taxon>Gammaproteobacteria</taxon>
        <taxon>Enterobacterales</taxon>
        <taxon>Budviciaceae</taxon>
        <taxon>Pragia</taxon>
    </lineage>
</organism>
<comment type="caution">
    <text evidence="2">The sequence shown here is derived from an EMBL/GenBank/DDBJ whole genome shotgun (WGS) entry which is preliminary data.</text>
</comment>
<dbReference type="EMBL" id="FOLW01000013">
    <property type="protein sequence ID" value="SFD32696.1"/>
    <property type="molecule type" value="Genomic_DNA"/>
</dbReference>
<gene>
    <name evidence="2" type="ORF">SAMN02745723_11358</name>
</gene>
<dbReference type="Gene3D" id="2.40.128.130">
    <property type="entry name" value="Autotransporter beta-domain"/>
    <property type="match status" value="1"/>
</dbReference>
<accession>A0AAJ4WD25</accession>
<name>A0AAJ4WD25_9GAMM</name>